<evidence type="ECO:0000259" key="1">
    <source>
        <dbReference type="Pfam" id="PF19054"/>
    </source>
</evidence>
<name>A0AA97M1J3_9ACTN</name>
<dbReference type="InterPro" id="IPR043917">
    <property type="entry name" value="DUF5753"/>
</dbReference>
<protein>
    <recommendedName>
        <fullName evidence="1">DUF5753 domain-containing protein</fullName>
    </recommendedName>
</protein>
<dbReference type="KEGG" id="thao:NI17_021310"/>
<dbReference type="Proteomes" id="UP000265719">
    <property type="component" value="Chromosome"/>
</dbReference>
<dbReference type="AlphaFoldDB" id="A0AA97M1J3"/>
<reference evidence="2" key="1">
    <citation type="submission" date="2020-10" db="EMBL/GenBank/DDBJ databases">
        <title>De novo genome project of the cellulose decomposer Thermobifida halotolerans type strain.</title>
        <authorList>
            <person name="Nagy I."/>
            <person name="Horvath B."/>
            <person name="Kukolya J."/>
            <person name="Nagy I."/>
            <person name="Orsini M."/>
        </authorList>
    </citation>
    <scope>NUCLEOTIDE SEQUENCE</scope>
    <source>
        <strain evidence="2">DSM 44931</strain>
    </source>
</reference>
<feature type="domain" description="DUF5753" evidence="1">
    <location>
        <begin position="6"/>
        <end position="58"/>
    </location>
</feature>
<dbReference type="EMBL" id="CP063196">
    <property type="protein sequence ID" value="UOE22237.1"/>
    <property type="molecule type" value="Genomic_DNA"/>
</dbReference>
<keyword evidence="3" id="KW-1185">Reference proteome</keyword>
<accession>A0AA97M1J3</accession>
<sequence>MRTRSYGIPDRGSVLYVETRGAGMATDDAERVSDHTRLSGDLLGVALPPAASRKLIAQIRGEFP</sequence>
<gene>
    <name evidence="2" type="ORF">NI17_021310</name>
</gene>
<evidence type="ECO:0000313" key="3">
    <source>
        <dbReference type="Proteomes" id="UP000265719"/>
    </source>
</evidence>
<proteinExistence type="predicted"/>
<dbReference type="Pfam" id="PF19054">
    <property type="entry name" value="DUF5753"/>
    <property type="match status" value="1"/>
</dbReference>
<evidence type="ECO:0000313" key="2">
    <source>
        <dbReference type="EMBL" id="UOE22237.1"/>
    </source>
</evidence>
<organism evidence="2 3">
    <name type="scientific">Thermobifida halotolerans</name>
    <dbReference type="NCBI Taxonomy" id="483545"/>
    <lineage>
        <taxon>Bacteria</taxon>
        <taxon>Bacillati</taxon>
        <taxon>Actinomycetota</taxon>
        <taxon>Actinomycetes</taxon>
        <taxon>Streptosporangiales</taxon>
        <taxon>Nocardiopsidaceae</taxon>
        <taxon>Thermobifida</taxon>
    </lineage>
</organism>